<keyword evidence="4 7" id="KW-0812">Transmembrane</keyword>
<dbReference type="STRING" id="1123380.SAMN02745199_1242"/>
<evidence type="ECO:0000256" key="3">
    <source>
        <dbReference type="ARBA" id="ARBA00022475"/>
    </source>
</evidence>
<keyword evidence="10" id="KW-1185">Reference proteome</keyword>
<dbReference type="InterPro" id="IPR035906">
    <property type="entry name" value="MetI-like_sf"/>
</dbReference>
<dbReference type="PANTHER" id="PTHR30183">
    <property type="entry name" value="MOLYBDENUM TRANSPORT SYSTEM PERMEASE PROTEIN MODB"/>
    <property type="match status" value="1"/>
</dbReference>
<comment type="similarity">
    <text evidence="7">Belongs to the binding-protein-dependent transport system permease family.</text>
</comment>
<evidence type="ECO:0000256" key="6">
    <source>
        <dbReference type="ARBA" id="ARBA00023136"/>
    </source>
</evidence>
<feature type="transmembrane region" description="Helical" evidence="7">
    <location>
        <begin position="227"/>
        <end position="248"/>
    </location>
</feature>
<dbReference type="GO" id="GO:0005886">
    <property type="term" value="C:plasma membrane"/>
    <property type="evidence" value="ECO:0007669"/>
    <property type="project" value="UniProtKB-SubCell"/>
</dbReference>
<comment type="subcellular location">
    <subcellularLocation>
        <location evidence="1 7">Cell membrane</location>
        <topology evidence="1 7">Multi-pass membrane protein</topology>
    </subcellularLocation>
</comment>
<feature type="transmembrane region" description="Helical" evidence="7">
    <location>
        <begin position="6"/>
        <end position="28"/>
    </location>
</feature>
<sequence length="258" mass="28836">MFKYLVMIISIIFVLSIILPFLTVFLNVDYHLLIEIAKSKEFITSVKITFSAAFIATLIAIFFGTPFAYFVARYNFPLKSFLEAIVDIPQTIPHTAAGIALLLTLGRASLIGKGASIFGISFVQTFWGIVAAMGFLSFSIYVSSVKDGFKKVDIRYEKVARSLGATPFKSFFYVALPLVKHEMITGSLLMWARGISEFGAVAILAYYPMTLSVLTYDKFQGYGLNQALALTALIFIISMIIFVIIRIVQNIWKYTESR</sequence>
<name>A0A1M5T9N6_9BACT</name>
<evidence type="ECO:0000256" key="4">
    <source>
        <dbReference type="ARBA" id="ARBA00022692"/>
    </source>
</evidence>
<dbReference type="GO" id="GO:0055085">
    <property type="term" value="P:transmembrane transport"/>
    <property type="evidence" value="ECO:0007669"/>
    <property type="project" value="InterPro"/>
</dbReference>
<dbReference type="OrthoDB" id="9795403at2"/>
<evidence type="ECO:0000256" key="7">
    <source>
        <dbReference type="RuleBase" id="RU363032"/>
    </source>
</evidence>
<dbReference type="RefSeq" id="WP_073073260.1">
    <property type="nucleotide sequence ID" value="NZ_FQXN01000004.1"/>
</dbReference>
<dbReference type="PANTHER" id="PTHR30183:SF3">
    <property type="entry name" value="MOLYBDENUM TRANSPORT SYSTEM PERMEASE PROTEIN MODB"/>
    <property type="match status" value="1"/>
</dbReference>
<dbReference type="EMBL" id="FQXN01000004">
    <property type="protein sequence ID" value="SHH47439.1"/>
    <property type="molecule type" value="Genomic_DNA"/>
</dbReference>
<dbReference type="SUPFAM" id="SSF161098">
    <property type="entry name" value="MetI-like"/>
    <property type="match status" value="1"/>
</dbReference>
<dbReference type="CDD" id="cd06261">
    <property type="entry name" value="TM_PBP2"/>
    <property type="match status" value="1"/>
</dbReference>
<keyword evidence="5 7" id="KW-1133">Transmembrane helix</keyword>
<dbReference type="PROSITE" id="PS50928">
    <property type="entry name" value="ABC_TM1"/>
    <property type="match status" value="1"/>
</dbReference>
<keyword evidence="6 7" id="KW-0472">Membrane</keyword>
<gene>
    <name evidence="9" type="ORF">SAMN02745199_1242</name>
</gene>
<evidence type="ECO:0000256" key="2">
    <source>
        <dbReference type="ARBA" id="ARBA00022448"/>
    </source>
</evidence>
<evidence type="ECO:0000313" key="10">
    <source>
        <dbReference type="Proteomes" id="UP000242592"/>
    </source>
</evidence>
<organism evidence="9 10">
    <name type="scientific">Thermosipho atlanticus DSM 15807</name>
    <dbReference type="NCBI Taxonomy" id="1123380"/>
    <lineage>
        <taxon>Bacteria</taxon>
        <taxon>Thermotogati</taxon>
        <taxon>Thermotogota</taxon>
        <taxon>Thermotogae</taxon>
        <taxon>Thermotogales</taxon>
        <taxon>Fervidobacteriaceae</taxon>
        <taxon>Thermosipho</taxon>
    </lineage>
</organism>
<proteinExistence type="inferred from homology"/>
<dbReference type="InterPro" id="IPR000515">
    <property type="entry name" value="MetI-like"/>
</dbReference>
<feature type="transmembrane region" description="Helical" evidence="7">
    <location>
        <begin position="188"/>
        <end position="207"/>
    </location>
</feature>
<evidence type="ECO:0000256" key="1">
    <source>
        <dbReference type="ARBA" id="ARBA00004651"/>
    </source>
</evidence>
<keyword evidence="3" id="KW-1003">Cell membrane</keyword>
<evidence type="ECO:0000313" key="9">
    <source>
        <dbReference type="EMBL" id="SHH47439.1"/>
    </source>
</evidence>
<dbReference type="Gene3D" id="1.10.3720.10">
    <property type="entry name" value="MetI-like"/>
    <property type="match status" value="1"/>
</dbReference>
<accession>A0A1M5T9N6</accession>
<keyword evidence="2 7" id="KW-0813">Transport</keyword>
<reference evidence="10" key="1">
    <citation type="submission" date="2016-11" db="EMBL/GenBank/DDBJ databases">
        <authorList>
            <person name="Varghese N."/>
            <person name="Submissions S."/>
        </authorList>
    </citation>
    <scope>NUCLEOTIDE SEQUENCE [LARGE SCALE GENOMIC DNA]</scope>
    <source>
        <strain evidence="10">DSM 15807</strain>
    </source>
</reference>
<feature type="domain" description="ABC transmembrane type-1" evidence="8">
    <location>
        <begin position="46"/>
        <end position="245"/>
    </location>
</feature>
<dbReference type="Proteomes" id="UP000242592">
    <property type="component" value="Unassembled WGS sequence"/>
</dbReference>
<evidence type="ECO:0000259" key="8">
    <source>
        <dbReference type="PROSITE" id="PS50928"/>
    </source>
</evidence>
<protein>
    <submittedName>
        <fullName evidence="9">Molybdate/tungstate transport system permease protein</fullName>
    </submittedName>
</protein>
<dbReference type="Pfam" id="PF00528">
    <property type="entry name" value="BPD_transp_1"/>
    <property type="match status" value="1"/>
</dbReference>
<evidence type="ECO:0000256" key="5">
    <source>
        <dbReference type="ARBA" id="ARBA00022989"/>
    </source>
</evidence>
<dbReference type="AlphaFoldDB" id="A0A1M5T9N6"/>
<feature type="transmembrane region" description="Helical" evidence="7">
    <location>
        <begin position="48"/>
        <end position="72"/>
    </location>
</feature>
<feature type="transmembrane region" description="Helical" evidence="7">
    <location>
        <begin position="117"/>
        <end position="142"/>
    </location>
</feature>